<evidence type="ECO:0000313" key="3">
    <source>
        <dbReference type="Proteomes" id="UP000472270"/>
    </source>
</evidence>
<reference evidence="2" key="1">
    <citation type="submission" date="2025-08" db="UniProtKB">
        <authorList>
            <consortium name="Ensembl"/>
        </authorList>
    </citation>
    <scope>IDENTIFICATION</scope>
</reference>
<dbReference type="Pfam" id="PF02758">
    <property type="entry name" value="PYRIN"/>
    <property type="match status" value="1"/>
</dbReference>
<accession>A0A673IAP1</accession>
<dbReference type="SMART" id="SM01289">
    <property type="entry name" value="PYRIN"/>
    <property type="match status" value="1"/>
</dbReference>
<feature type="domain" description="Pyrin" evidence="1">
    <location>
        <begin position="1"/>
        <end position="78"/>
    </location>
</feature>
<dbReference type="AlphaFoldDB" id="A0A673IAP1"/>
<dbReference type="Ensembl" id="ENSSRHT00000035784.1">
    <property type="protein sequence ID" value="ENSSRHP00000034769.1"/>
    <property type="gene ID" value="ENSSRHG00000017857.1"/>
</dbReference>
<proteinExistence type="predicted"/>
<sequence>MASVEDLLLSSLEELGKDDLKKFQWHLKKHECISTSEMEDANRLKTVDKLVACFGEEAVQIMVGILRNMNQNHLAEHLTHCQIIWFHEANLP</sequence>
<dbReference type="PROSITE" id="PS50824">
    <property type="entry name" value="DAPIN"/>
    <property type="match status" value="1"/>
</dbReference>
<reference evidence="2" key="2">
    <citation type="submission" date="2025-09" db="UniProtKB">
        <authorList>
            <consortium name="Ensembl"/>
        </authorList>
    </citation>
    <scope>IDENTIFICATION</scope>
</reference>
<protein>
    <recommendedName>
        <fullName evidence="1">Pyrin domain-containing protein</fullName>
    </recommendedName>
</protein>
<dbReference type="InterPro" id="IPR004020">
    <property type="entry name" value="DAPIN"/>
</dbReference>
<name>A0A673IAP1_9TELE</name>
<dbReference type="Proteomes" id="UP000472270">
    <property type="component" value="Unassembled WGS sequence"/>
</dbReference>
<organism evidence="2 3">
    <name type="scientific">Sinocyclocheilus rhinocerous</name>
    <dbReference type="NCBI Taxonomy" id="307959"/>
    <lineage>
        <taxon>Eukaryota</taxon>
        <taxon>Metazoa</taxon>
        <taxon>Chordata</taxon>
        <taxon>Craniata</taxon>
        <taxon>Vertebrata</taxon>
        <taxon>Euteleostomi</taxon>
        <taxon>Actinopterygii</taxon>
        <taxon>Neopterygii</taxon>
        <taxon>Teleostei</taxon>
        <taxon>Ostariophysi</taxon>
        <taxon>Cypriniformes</taxon>
        <taxon>Cyprinidae</taxon>
        <taxon>Cyprininae</taxon>
        <taxon>Sinocyclocheilus</taxon>
    </lineage>
</organism>
<evidence type="ECO:0000313" key="2">
    <source>
        <dbReference type="Ensembl" id="ENSSRHP00000034769.1"/>
    </source>
</evidence>
<evidence type="ECO:0000259" key="1">
    <source>
        <dbReference type="PROSITE" id="PS50824"/>
    </source>
</evidence>
<keyword evidence="3" id="KW-1185">Reference proteome</keyword>
<dbReference type="SUPFAM" id="SSF47986">
    <property type="entry name" value="DEATH domain"/>
    <property type="match status" value="1"/>
</dbReference>
<dbReference type="InterPro" id="IPR011029">
    <property type="entry name" value="DEATH-like_dom_sf"/>
</dbReference>
<dbReference type="Gene3D" id="1.10.533.10">
    <property type="entry name" value="Death Domain, Fas"/>
    <property type="match status" value="1"/>
</dbReference>